<evidence type="ECO:0000313" key="4">
    <source>
        <dbReference type="Proteomes" id="UP000053820"/>
    </source>
</evidence>
<dbReference type="OrthoDB" id="2535105at2759"/>
<evidence type="ECO:0000259" key="2">
    <source>
        <dbReference type="Pfam" id="PF20152"/>
    </source>
</evidence>
<feature type="transmembrane region" description="Helical" evidence="1">
    <location>
        <begin position="67"/>
        <end position="88"/>
    </location>
</feature>
<dbReference type="PANTHER" id="PTHR40465">
    <property type="entry name" value="CHROMOSOME 1, WHOLE GENOME SHOTGUN SEQUENCE"/>
    <property type="match status" value="1"/>
</dbReference>
<evidence type="ECO:0000256" key="1">
    <source>
        <dbReference type="SAM" id="Phobius"/>
    </source>
</evidence>
<sequence length="315" mass="34781">MAQTLDITDTRLSGSLDLQTSVLPNYDLSIGPTQVGVVLASILFGGAIVQTFTYYKKFPRDHWILQSLFAFEICLSIPHLACAAAAVWRTTVSNYSEPASLVILPQPASIAIILSAPIAFCVEFFFIFRLYKLSQKLVLPAFCVFFALVQLGFTITLGVAGYNNTNLLSFEAQWGWLLTSVLGISPTCALMITIGLSYQLYKMRKNGLKRTQRFLDRMIFYTIDTGLIISLVSIVEAFCPLMMQPIFPYCFKFCIVTFPVVSGLYLNSLLAALNSRAPVSEPKTPEAIIQFGTLASGRSDINKDSVTGLDSRELV</sequence>
<keyword evidence="4" id="KW-1185">Reference proteome</keyword>
<dbReference type="InterPro" id="IPR045339">
    <property type="entry name" value="DUF6534"/>
</dbReference>
<reference evidence="3 4" key="1">
    <citation type="submission" date="2014-04" db="EMBL/GenBank/DDBJ databases">
        <title>Evolutionary Origins and Diversification of the Mycorrhizal Mutualists.</title>
        <authorList>
            <consortium name="DOE Joint Genome Institute"/>
            <consortium name="Mycorrhizal Genomics Consortium"/>
            <person name="Kohler A."/>
            <person name="Kuo A."/>
            <person name="Nagy L.G."/>
            <person name="Floudas D."/>
            <person name="Copeland A."/>
            <person name="Barry K.W."/>
            <person name="Cichocki N."/>
            <person name="Veneault-Fourrey C."/>
            <person name="LaButti K."/>
            <person name="Lindquist E.A."/>
            <person name="Lipzen A."/>
            <person name="Lundell T."/>
            <person name="Morin E."/>
            <person name="Murat C."/>
            <person name="Riley R."/>
            <person name="Ohm R."/>
            <person name="Sun H."/>
            <person name="Tunlid A."/>
            <person name="Henrissat B."/>
            <person name="Grigoriev I.V."/>
            <person name="Hibbett D.S."/>
            <person name="Martin F."/>
        </authorList>
    </citation>
    <scope>NUCLEOTIDE SEQUENCE [LARGE SCALE GENOMIC DNA]</scope>
    <source>
        <strain evidence="3 4">MD-312</strain>
    </source>
</reference>
<feature type="transmembrane region" description="Helical" evidence="1">
    <location>
        <begin position="174"/>
        <end position="198"/>
    </location>
</feature>
<feature type="transmembrane region" description="Helical" evidence="1">
    <location>
        <begin position="137"/>
        <end position="162"/>
    </location>
</feature>
<dbReference type="Pfam" id="PF20152">
    <property type="entry name" value="DUF6534"/>
    <property type="match status" value="1"/>
</dbReference>
<protein>
    <recommendedName>
        <fullName evidence="2">DUF6534 domain-containing protein</fullName>
    </recommendedName>
</protein>
<accession>A0A0C9VH65</accession>
<dbReference type="PANTHER" id="PTHR40465:SF1">
    <property type="entry name" value="DUF6534 DOMAIN-CONTAINING PROTEIN"/>
    <property type="match status" value="1"/>
</dbReference>
<keyword evidence="1" id="KW-0812">Transmembrane</keyword>
<keyword evidence="1" id="KW-0472">Membrane</keyword>
<evidence type="ECO:0000313" key="3">
    <source>
        <dbReference type="EMBL" id="KIJ64959.1"/>
    </source>
</evidence>
<dbReference type="HOGENOM" id="CLU_046025_0_1_1"/>
<name>A0A0C9VH65_9AGAM</name>
<gene>
    <name evidence="3" type="ORF">HYDPIDRAFT_111660</name>
</gene>
<feature type="transmembrane region" description="Helical" evidence="1">
    <location>
        <begin position="249"/>
        <end position="273"/>
    </location>
</feature>
<feature type="transmembrane region" description="Helical" evidence="1">
    <location>
        <begin position="219"/>
        <end position="243"/>
    </location>
</feature>
<dbReference type="EMBL" id="KN839845">
    <property type="protein sequence ID" value="KIJ64959.1"/>
    <property type="molecule type" value="Genomic_DNA"/>
</dbReference>
<feature type="transmembrane region" description="Helical" evidence="1">
    <location>
        <begin position="35"/>
        <end position="55"/>
    </location>
</feature>
<dbReference type="Proteomes" id="UP000053820">
    <property type="component" value="Unassembled WGS sequence"/>
</dbReference>
<proteinExistence type="predicted"/>
<feature type="transmembrane region" description="Helical" evidence="1">
    <location>
        <begin position="108"/>
        <end position="130"/>
    </location>
</feature>
<keyword evidence="1" id="KW-1133">Transmembrane helix</keyword>
<feature type="domain" description="DUF6534" evidence="2">
    <location>
        <begin position="188"/>
        <end position="277"/>
    </location>
</feature>
<dbReference type="AlphaFoldDB" id="A0A0C9VH65"/>
<organism evidence="3 4">
    <name type="scientific">Hydnomerulius pinastri MD-312</name>
    <dbReference type="NCBI Taxonomy" id="994086"/>
    <lineage>
        <taxon>Eukaryota</taxon>
        <taxon>Fungi</taxon>
        <taxon>Dikarya</taxon>
        <taxon>Basidiomycota</taxon>
        <taxon>Agaricomycotina</taxon>
        <taxon>Agaricomycetes</taxon>
        <taxon>Agaricomycetidae</taxon>
        <taxon>Boletales</taxon>
        <taxon>Boletales incertae sedis</taxon>
        <taxon>Leucogyrophana</taxon>
    </lineage>
</organism>